<feature type="compositionally biased region" description="Polar residues" evidence="1">
    <location>
        <begin position="718"/>
        <end position="733"/>
    </location>
</feature>
<dbReference type="OMA" id="DISHCAK"/>
<gene>
    <name evidence="2" type="ORF">KI387_001761</name>
</gene>
<feature type="region of interest" description="Disordered" evidence="1">
    <location>
        <begin position="688"/>
        <end position="742"/>
    </location>
</feature>
<accession>A0AA38GWS8</accession>
<dbReference type="GO" id="GO:0009786">
    <property type="term" value="P:regulation of asymmetric cell division"/>
    <property type="evidence" value="ECO:0007669"/>
    <property type="project" value="InterPro"/>
</dbReference>
<sequence>QSNALPSFFESGTMLHQTNLVLETDQNYYFMNTSLKIIEHIDNTTVTANPINSCKSELEMSSIGKLVEDDDASAIVHLSNCGVADLDISSFRKSKANDILNNDCEFSIDAKFTKSIVDERLTSLKLVNVSDFEVCTTSLCQPIKKDSNMLSLSTTQKPDFPKNAVTASDDIVTETGTCISCSLENDGHIVRDIHVYDGTTSRDKLPIVSGCSVVTEELPKFITLMENEMNFHEYTLGTIANQLKTIKVKDHKNIPEGYGASVVKGLTEESIAQLHQDDKHILEESFILHSSSFKEKHVSNTIDWDENVEHGGIGSRLEDHVNQPSSLSSDKMENILNVPAEDDNKYRKLGTISTAQKENILAIPERNDEKESVHDSNSHAECLDVRLESSSATTHCVEDSPVETLMGVQFYGDNDSRVDSLSFKIRSEGCVASHVIFAGETSRLASDESHSIEGSTQNGRISMDKDEFPNGETLSGRDLCTRVDNSLLQAAPFLVSEREHGQAAAGLNFASVGLTGGLIVNSSSSDLYFSADSLLSKSCSQVAISLLVPERMDKLLDNFSSNHGLGQEDSRIGHKDSRGETVVASEQKLTVDDQILPVSLHPVKESTKICNLTEKNLIDPDVVNYDTANKSAGDNIPASGLVSINADLNIKTENQGHEIDSGFLGHPVIEGKTEESIEVAEHRSIYDDQDTLPLTRSRKEGDGTSEITEKLLIDAKTTDGSTSEKSVVNNMSGPTVAESDTKSNAWQKGFVTSGFSEDPVSSAYAHRNSHESFSGHSVSCAYAGRNSHDSISGHPVSSAYDGQNSHDLLSEAFDDNNGHNDLADSSCYTYSGPISGPIPFSGNISLRSDSSTTSTRSFAFP</sequence>
<feature type="region of interest" description="Disordered" evidence="1">
    <location>
        <begin position="447"/>
        <end position="467"/>
    </location>
</feature>
<feature type="non-terminal residue" evidence="2">
    <location>
        <position position="861"/>
    </location>
</feature>
<dbReference type="EMBL" id="JAHRHJ020000001">
    <property type="protein sequence ID" value="KAH9329653.1"/>
    <property type="molecule type" value="Genomic_DNA"/>
</dbReference>
<dbReference type="PANTHER" id="PTHR33914">
    <property type="entry name" value="18S PRE-RIBOSOMAL ASSEMBLY PROTEIN GAR2-LIKE PROTEIN"/>
    <property type="match status" value="1"/>
</dbReference>
<feature type="region of interest" description="Disordered" evidence="1">
    <location>
        <begin position="842"/>
        <end position="861"/>
    </location>
</feature>
<dbReference type="AlphaFoldDB" id="A0AA38GWS8"/>
<evidence type="ECO:0000313" key="2">
    <source>
        <dbReference type="EMBL" id="KAH9329653.1"/>
    </source>
</evidence>
<feature type="compositionally biased region" description="Basic and acidic residues" evidence="1">
    <location>
        <begin position="697"/>
        <end position="717"/>
    </location>
</feature>
<feature type="compositionally biased region" description="Low complexity" evidence="1">
    <location>
        <begin position="845"/>
        <end position="861"/>
    </location>
</feature>
<keyword evidence="3" id="KW-1185">Reference proteome</keyword>
<evidence type="ECO:0000256" key="1">
    <source>
        <dbReference type="SAM" id="MobiDB-lite"/>
    </source>
</evidence>
<proteinExistence type="predicted"/>
<organism evidence="2 3">
    <name type="scientific">Taxus chinensis</name>
    <name type="common">Chinese yew</name>
    <name type="synonym">Taxus wallichiana var. chinensis</name>
    <dbReference type="NCBI Taxonomy" id="29808"/>
    <lineage>
        <taxon>Eukaryota</taxon>
        <taxon>Viridiplantae</taxon>
        <taxon>Streptophyta</taxon>
        <taxon>Embryophyta</taxon>
        <taxon>Tracheophyta</taxon>
        <taxon>Spermatophyta</taxon>
        <taxon>Pinopsida</taxon>
        <taxon>Pinidae</taxon>
        <taxon>Conifers II</taxon>
        <taxon>Cupressales</taxon>
        <taxon>Taxaceae</taxon>
        <taxon>Taxus</taxon>
    </lineage>
</organism>
<reference evidence="2 3" key="1">
    <citation type="journal article" date="2021" name="Nat. Plants">
        <title>The Taxus genome provides insights into paclitaxel biosynthesis.</title>
        <authorList>
            <person name="Xiong X."/>
            <person name="Gou J."/>
            <person name="Liao Q."/>
            <person name="Li Y."/>
            <person name="Zhou Q."/>
            <person name="Bi G."/>
            <person name="Li C."/>
            <person name="Du R."/>
            <person name="Wang X."/>
            <person name="Sun T."/>
            <person name="Guo L."/>
            <person name="Liang H."/>
            <person name="Lu P."/>
            <person name="Wu Y."/>
            <person name="Zhang Z."/>
            <person name="Ro D.K."/>
            <person name="Shang Y."/>
            <person name="Huang S."/>
            <person name="Yan J."/>
        </authorList>
    </citation>
    <scope>NUCLEOTIDE SEQUENCE [LARGE SCALE GENOMIC DNA]</scope>
    <source>
        <strain evidence="2">Ta-2019</strain>
    </source>
</reference>
<evidence type="ECO:0000313" key="3">
    <source>
        <dbReference type="Proteomes" id="UP000824469"/>
    </source>
</evidence>
<dbReference type="PANTHER" id="PTHR33914:SF2">
    <property type="entry name" value="OS02G0582100 PROTEIN"/>
    <property type="match status" value="1"/>
</dbReference>
<name>A0AA38GWS8_TAXCH</name>
<comment type="caution">
    <text evidence="2">The sequence shown here is derived from an EMBL/GenBank/DDBJ whole genome shotgun (WGS) entry which is preliminary data.</text>
</comment>
<dbReference type="Proteomes" id="UP000824469">
    <property type="component" value="Unassembled WGS sequence"/>
</dbReference>
<dbReference type="InterPro" id="IPR040378">
    <property type="entry name" value="BASL"/>
</dbReference>
<feature type="non-terminal residue" evidence="2">
    <location>
        <position position="1"/>
    </location>
</feature>
<protein>
    <submittedName>
        <fullName evidence="2">Uncharacterized protein</fullName>
    </submittedName>
</protein>